<organism evidence="5 6">
    <name type="scientific">Streptomyces galbus</name>
    <dbReference type="NCBI Taxonomy" id="33898"/>
    <lineage>
        <taxon>Bacteria</taxon>
        <taxon>Bacillati</taxon>
        <taxon>Actinomycetota</taxon>
        <taxon>Actinomycetes</taxon>
        <taxon>Kitasatosporales</taxon>
        <taxon>Streptomycetaceae</taxon>
        <taxon>Streptomyces</taxon>
    </lineage>
</organism>
<dbReference type="Gene3D" id="3.40.50.720">
    <property type="entry name" value="NAD(P)-binding Rossmann-like Domain"/>
    <property type="match status" value="1"/>
</dbReference>
<comment type="caution">
    <text evidence="5">The sequence shown here is derived from an EMBL/GenBank/DDBJ whole genome shotgun (WGS) entry which is preliminary data.</text>
</comment>
<name>A0A4U5X095_STRGB</name>
<reference evidence="5 6" key="1">
    <citation type="submission" date="2019-04" db="EMBL/GenBank/DDBJ databases">
        <title>Streptomyces lasaliensis sp.nov., an Actinomycete isolated from soil which produces the polyether antibiotic lasalocid.</title>
        <authorList>
            <person name="Erwin G."/>
            <person name="Haber C."/>
        </authorList>
    </citation>
    <scope>NUCLEOTIDE SEQUENCE [LARGE SCALE GENOMIC DNA]</scope>
    <source>
        <strain evidence="5 6">DSM 40089</strain>
    </source>
</reference>
<dbReference type="Proteomes" id="UP000308632">
    <property type="component" value="Unassembled WGS sequence"/>
</dbReference>
<evidence type="ECO:0000256" key="3">
    <source>
        <dbReference type="ARBA" id="ARBA00023002"/>
    </source>
</evidence>
<proteinExistence type="inferred from homology"/>
<dbReference type="GO" id="GO:0016491">
    <property type="term" value="F:oxidoreductase activity"/>
    <property type="evidence" value="ECO:0007669"/>
    <property type="project" value="UniProtKB-KW"/>
</dbReference>
<dbReference type="RefSeq" id="WP_137301587.1">
    <property type="nucleotide sequence ID" value="NZ_BMVD01000008.1"/>
</dbReference>
<dbReference type="EMBL" id="SZPR01000015">
    <property type="protein sequence ID" value="TKT08050.1"/>
    <property type="molecule type" value="Genomic_DNA"/>
</dbReference>
<dbReference type="PANTHER" id="PTHR43618">
    <property type="entry name" value="7-ALPHA-HYDROXYSTEROID DEHYDROGENASE"/>
    <property type="match status" value="1"/>
</dbReference>
<evidence type="ECO:0000313" key="6">
    <source>
        <dbReference type="Proteomes" id="UP000308632"/>
    </source>
</evidence>
<keyword evidence="2" id="KW-0521">NADP</keyword>
<dbReference type="SUPFAM" id="SSF51735">
    <property type="entry name" value="NAD(P)-binding Rossmann-fold domains"/>
    <property type="match status" value="1"/>
</dbReference>
<evidence type="ECO:0000256" key="1">
    <source>
        <dbReference type="ARBA" id="ARBA00006484"/>
    </source>
</evidence>
<dbReference type="InterPro" id="IPR057326">
    <property type="entry name" value="KR_dom"/>
</dbReference>
<dbReference type="AlphaFoldDB" id="A0A4U5X095"/>
<dbReference type="PANTHER" id="PTHR43618:SF8">
    <property type="entry name" value="7ALPHA-HYDROXYSTEROID DEHYDROGENASE"/>
    <property type="match status" value="1"/>
</dbReference>
<keyword evidence="3" id="KW-0560">Oxidoreductase</keyword>
<gene>
    <name evidence="5" type="ORF">E4U92_18725</name>
</gene>
<dbReference type="InterPro" id="IPR020904">
    <property type="entry name" value="Sc_DH/Rdtase_CS"/>
</dbReference>
<dbReference type="PRINTS" id="PR00081">
    <property type="entry name" value="GDHRDH"/>
</dbReference>
<dbReference type="InterPro" id="IPR036291">
    <property type="entry name" value="NAD(P)-bd_dom_sf"/>
</dbReference>
<dbReference type="InterPro" id="IPR002347">
    <property type="entry name" value="SDR_fam"/>
</dbReference>
<comment type="similarity">
    <text evidence="1">Belongs to the short-chain dehydrogenases/reductases (SDR) family.</text>
</comment>
<dbReference type="SMART" id="SM00822">
    <property type="entry name" value="PKS_KR"/>
    <property type="match status" value="1"/>
</dbReference>
<accession>A0A4U5X095</accession>
<dbReference type="PROSITE" id="PS00061">
    <property type="entry name" value="ADH_SHORT"/>
    <property type="match status" value="1"/>
</dbReference>
<evidence type="ECO:0000256" key="2">
    <source>
        <dbReference type="ARBA" id="ARBA00022857"/>
    </source>
</evidence>
<evidence type="ECO:0000259" key="4">
    <source>
        <dbReference type="SMART" id="SM00822"/>
    </source>
</evidence>
<dbReference type="Pfam" id="PF13561">
    <property type="entry name" value="adh_short_C2"/>
    <property type="match status" value="1"/>
</dbReference>
<dbReference type="InterPro" id="IPR052178">
    <property type="entry name" value="Sec_Metab_Biosynth_SDR"/>
</dbReference>
<dbReference type="FunFam" id="3.40.50.720:FF:000084">
    <property type="entry name" value="Short-chain dehydrogenase reductase"/>
    <property type="match status" value="1"/>
</dbReference>
<feature type="domain" description="Ketoreductase" evidence="4">
    <location>
        <begin position="14"/>
        <end position="200"/>
    </location>
</feature>
<protein>
    <submittedName>
        <fullName evidence="5">SDR family oxidoreductase</fullName>
    </submittedName>
</protein>
<dbReference type="CDD" id="cd05233">
    <property type="entry name" value="SDR_c"/>
    <property type="match status" value="1"/>
</dbReference>
<evidence type="ECO:0000313" key="5">
    <source>
        <dbReference type="EMBL" id="TKT08050.1"/>
    </source>
</evidence>
<sequence length="260" mass="27086">MSTSINYSFDFSGRIVLITGGSNGIGLATAAAFARAGATVVITGRDQERLDKAAGQMPSGRVEAVRADVAVPADIQRLVHGIIERHGRLDAVVSNAAAYVPGEITDVSARQWEHLRQTNVDGFFHLAKATLPLLAETGGTFTATSSVSGLSGDWKGSVYNASKGAVSQFVRALALDWGSRGVRVNAVAPSLTRTDAVAAVTANRELTAKFEERVALGRLGEPEDVASVFLFLASEAARYVTGVVLPVDGGTTASSGQARV</sequence>